<gene>
    <name evidence="8" type="ORF">CERSUDRAFT_95663</name>
</gene>
<evidence type="ECO:0000259" key="7">
    <source>
        <dbReference type="Pfam" id="PF00171"/>
    </source>
</evidence>
<reference evidence="8 9" key="1">
    <citation type="journal article" date="2012" name="Proc. Natl. Acad. Sci. U.S.A.">
        <title>Comparative genomics of Ceriporiopsis subvermispora and Phanerochaete chrysosporium provide insight into selective ligninolysis.</title>
        <authorList>
            <person name="Fernandez-Fueyo E."/>
            <person name="Ruiz-Duenas F.J."/>
            <person name="Ferreira P."/>
            <person name="Floudas D."/>
            <person name="Hibbett D.S."/>
            <person name="Canessa P."/>
            <person name="Larrondo L.F."/>
            <person name="James T.Y."/>
            <person name="Seelenfreund D."/>
            <person name="Lobos S."/>
            <person name="Polanco R."/>
            <person name="Tello M."/>
            <person name="Honda Y."/>
            <person name="Watanabe T."/>
            <person name="Watanabe T."/>
            <person name="Ryu J.S."/>
            <person name="Kubicek C.P."/>
            <person name="Schmoll M."/>
            <person name="Gaskell J."/>
            <person name="Hammel K.E."/>
            <person name="St John F.J."/>
            <person name="Vanden Wymelenberg A."/>
            <person name="Sabat G."/>
            <person name="Splinter BonDurant S."/>
            <person name="Syed K."/>
            <person name="Yadav J.S."/>
            <person name="Doddapaneni H."/>
            <person name="Subramanian V."/>
            <person name="Lavin J.L."/>
            <person name="Oguiza J.A."/>
            <person name="Perez G."/>
            <person name="Pisabarro A.G."/>
            <person name="Ramirez L."/>
            <person name="Santoyo F."/>
            <person name="Master E."/>
            <person name="Coutinho P.M."/>
            <person name="Henrissat B."/>
            <person name="Lombard V."/>
            <person name="Magnuson J.K."/>
            <person name="Kuees U."/>
            <person name="Hori C."/>
            <person name="Igarashi K."/>
            <person name="Samejima M."/>
            <person name="Held B.W."/>
            <person name="Barry K.W."/>
            <person name="LaButti K.M."/>
            <person name="Lapidus A."/>
            <person name="Lindquist E.A."/>
            <person name="Lucas S.M."/>
            <person name="Riley R."/>
            <person name="Salamov A.A."/>
            <person name="Hoffmeister D."/>
            <person name="Schwenk D."/>
            <person name="Hadar Y."/>
            <person name="Yarden O."/>
            <person name="de Vries R.P."/>
            <person name="Wiebenga A."/>
            <person name="Stenlid J."/>
            <person name="Eastwood D."/>
            <person name="Grigoriev I.V."/>
            <person name="Berka R.M."/>
            <person name="Blanchette R.A."/>
            <person name="Kersten P."/>
            <person name="Martinez A.T."/>
            <person name="Vicuna R."/>
            <person name="Cullen D."/>
        </authorList>
    </citation>
    <scope>NUCLEOTIDE SEQUENCE [LARGE SCALE GENOMIC DNA]</scope>
    <source>
        <strain evidence="8 9">B</strain>
    </source>
</reference>
<organism evidence="8 9">
    <name type="scientific">Ceriporiopsis subvermispora (strain B)</name>
    <name type="common">White-rot fungus</name>
    <name type="synonym">Gelatoporia subvermispora</name>
    <dbReference type="NCBI Taxonomy" id="914234"/>
    <lineage>
        <taxon>Eukaryota</taxon>
        <taxon>Fungi</taxon>
        <taxon>Dikarya</taxon>
        <taxon>Basidiomycota</taxon>
        <taxon>Agaricomycotina</taxon>
        <taxon>Agaricomycetes</taxon>
        <taxon>Polyporales</taxon>
        <taxon>Gelatoporiaceae</taxon>
        <taxon>Gelatoporia</taxon>
    </lineage>
</organism>
<dbReference type="InterPro" id="IPR029510">
    <property type="entry name" value="Ald_DH_CS_GLU"/>
</dbReference>
<evidence type="ECO:0000256" key="2">
    <source>
        <dbReference type="ARBA" id="ARBA00023002"/>
    </source>
</evidence>
<feature type="active site" evidence="4 5">
    <location>
        <position position="236"/>
    </location>
</feature>
<dbReference type="InterPro" id="IPR016163">
    <property type="entry name" value="Ald_DH_C"/>
</dbReference>
<dbReference type="AlphaFoldDB" id="M2QW48"/>
<evidence type="ECO:0000256" key="1">
    <source>
        <dbReference type="ARBA" id="ARBA00009986"/>
    </source>
</evidence>
<dbReference type="Proteomes" id="UP000016930">
    <property type="component" value="Unassembled WGS sequence"/>
</dbReference>
<dbReference type="InterPro" id="IPR012394">
    <property type="entry name" value="Aldehyde_DH_NAD(P)"/>
</dbReference>
<dbReference type="PIRSF" id="PIRSF036492">
    <property type="entry name" value="ALDH"/>
    <property type="match status" value="1"/>
</dbReference>
<dbReference type="InterPro" id="IPR016162">
    <property type="entry name" value="Ald_DH_N"/>
</dbReference>
<dbReference type="EMBL" id="KB445798">
    <property type="protein sequence ID" value="EMD36330.1"/>
    <property type="molecule type" value="Genomic_DNA"/>
</dbReference>
<dbReference type="HOGENOM" id="CLU_005391_3_1_1"/>
<evidence type="ECO:0000313" key="8">
    <source>
        <dbReference type="EMBL" id="EMD36330.1"/>
    </source>
</evidence>
<dbReference type="SUPFAM" id="SSF53720">
    <property type="entry name" value="ALDH-like"/>
    <property type="match status" value="1"/>
</dbReference>
<feature type="domain" description="Aldehyde dehydrogenase" evidence="7">
    <location>
        <begin position="43"/>
        <end position="303"/>
    </location>
</feature>
<dbReference type="InterPro" id="IPR015590">
    <property type="entry name" value="Aldehyde_DH_dom"/>
</dbReference>
<comment type="similarity">
    <text evidence="1 3 6">Belongs to the aldehyde dehydrogenase family.</text>
</comment>
<dbReference type="Pfam" id="PF00171">
    <property type="entry name" value="Aldedh"/>
    <property type="match status" value="1"/>
</dbReference>
<evidence type="ECO:0000256" key="3">
    <source>
        <dbReference type="PIRNR" id="PIRNR036492"/>
    </source>
</evidence>
<name>M2QW48_CERS8</name>
<evidence type="ECO:0000256" key="6">
    <source>
        <dbReference type="RuleBase" id="RU003345"/>
    </source>
</evidence>
<keyword evidence="2 3" id="KW-0560">Oxidoreductase</keyword>
<dbReference type="PANTHER" id="PTHR43570">
    <property type="entry name" value="ALDEHYDE DEHYDROGENASE"/>
    <property type="match status" value="1"/>
</dbReference>
<dbReference type="STRING" id="914234.M2QW48"/>
<evidence type="ECO:0000313" key="9">
    <source>
        <dbReference type="Proteomes" id="UP000016930"/>
    </source>
</evidence>
<dbReference type="FunFam" id="3.40.605.10:FF:000004">
    <property type="entry name" value="Aldehyde dehydrogenase"/>
    <property type="match status" value="1"/>
</dbReference>
<feature type="active site" evidence="4">
    <location>
        <position position="270"/>
    </location>
</feature>
<sequence>MAALLTYSSPQEIREVLVGHYTKRFSPVNGAIQIYSRLSTTFRSGKTRAIPYRRHQLLQLARLAKDNLTKLEDAVAEDLGRPRFESGTDTSAIIGEALRVAEHIEEWAQPTKPQVEAWRSSWDTTVYNVPKGLVLIISPWNYPFYLNLMPLIGAISAGCTAVLKPSEMAPASAKLLAELIPRYLDADACAVVNGGPEETTILLDMKWDHIFFTGGTRIGRIVASAAAKHLTPVTLELGGKSPVIVDGEFDLKLAAKRILYGKFLNCGQLCITPDYVLIPRDRADDLVDALKEAYHSFFPDNPLSKGELFGPILPIVPVDNLDEAVQFVAERPSPLVVYAFTNGELLKGRLLETTQSGTLALNDTITQLMVHEAPFGGKGDSGYGAYFGKDSFDTFTHRRPYVQIPSEIEPLFAMRYRPYTDEAYATMVSGPKAVIPEA</sequence>
<dbReference type="Gene3D" id="3.40.309.10">
    <property type="entry name" value="Aldehyde Dehydrogenase, Chain A, domain 2"/>
    <property type="match status" value="2"/>
</dbReference>
<dbReference type="InterPro" id="IPR016161">
    <property type="entry name" value="Ald_DH/histidinol_DH"/>
</dbReference>
<dbReference type="Gene3D" id="3.40.605.10">
    <property type="entry name" value="Aldehyde Dehydrogenase, Chain A, domain 1"/>
    <property type="match status" value="2"/>
</dbReference>
<proteinExistence type="inferred from homology"/>
<protein>
    <recommendedName>
        <fullName evidence="3">Aldehyde dehydrogenase</fullName>
    </recommendedName>
</protein>
<evidence type="ECO:0000256" key="4">
    <source>
        <dbReference type="PIRSR" id="PIRSR036492-1"/>
    </source>
</evidence>
<dbReference type="GO" id="GO:0004029">
    <property type="term" value="F:aldehyde dehydrogenase (NAD+) activity"/>
    <property type="evidence" value="ECO:0007669"/>
    <property type="project" value="TreeGrafter"/>
</dbReference>
<dbReference type="OrthoDB" id="440325at2759"/>
<dbReference type="GO" id="GO:0005737">
    <property type="term" value="C:cytoplasm"/>
    <property type="evidence" value="ECO:0007669"/>
    <property type="project" value="TreeGrafter"/>
</dbReference>
<evidence type="ECO:0000256" key="5">
    <source>
        <dbReference type="PROSITE-ProRule" id="PRU10007"/>
    </source>
</evidence>
<dbReference type="GO" id="GO:0006081">
    <property type="term" value="P:aldehyde metabolic process"/>
    <property type="evidence" value="ECO:0007669"/>
    <property type="project" value="InterPro"/>
</dbReference>
<dbReference type="PANTHER" id="PTHR43570:SF16">
    <property type="entry name" value="ALDEHYDE DEHYDROGENASE TYPE III, ISOFORM Q"/>
    <property type="match status" value="1"/>
</dbReference>
<dbReference type="PROSITE" id="PS00687">
    <property type="entry name" value="ALDEHYDE_DEHYDR_GLU"/>
    <property type="match status" value="1"/>
</dbReference>
<keyword evidence="9" id="KW-1185">Reference proteome</keyword>
<accession>M2QW48</accession>